<sequence length="280" mass="31354">MYKLGILGVIRSALTRNLGRRFDDVVDEINAAFGDIFALEGSGDVSSLTAASYENIEWKSIPVYTSLLNIVCRTGNLIFVGLLLSNSDVSPDAKTISPFLSLSSVPFCSLASAISNKQRTFCVHLSRTECAGCLRIYWTLLYPRTMQKNSKFQAFTHALFDLVTYPQYAAPLREEVERVVAQHGWTKAALGQMHTLDSFLLESQRMNELGIRASTVQISSIRHACRFFVVTELKAMLAHVVFNYDVKLDAVDGIRPPDESIASANIHHRTAKFWFHRRGD</sequence>
<name>A0AAD6ZP38_9AGAR</name>
<evidence type="ECO:0000313" key="7">
    <source>
        <dbReference type="Proteomes" id="UP001218218"/>
    </source>
</evidence>
<dbReference type="InterPro" id="IPR001128">
    <property type="entry name" value="Cyt_P450"/>
</dbReference>
<evidence type="ECO:0000256" key="4">
    <source>
        <dbReference type="ARBA" id="ARBA00023002"/>
    </source>
</evidence>
<dbReference type="GO" id="GO:0016705">
    <property type="term" value="F:oxidoreductase activity, acting on paired donors, with incorporation or reduction of molecular oxygen"/>
    <property type="evidence" value="ECO:0007669"/>
    <property type="project" value="InterPro"/>
</dbReference>
<dbReference type="Gene3D" id="1.10.630.10">
    <property type="entry name" value="Cytochrome P450"/>
    <property type="match status" value="1"/>
</dbReference>
<dbReference type="GO" id="GO:0004497">
    <property type="term" value="F:monooxygenase activity"/>
    <property type="evidence" value="ECO:0007669"/>
    <property type="project" value="InterPro"/>
</dbReference>
<accession>A0AAD6ZP38</accession>
<dbReference type="GO" id="GO:0020037">
    <property type="term" value="F:heme binding"/>
    <property type="evidence" value="ECO:0007669"/>
    <property type="project" value="InterPro"/>
</dbReference>
<dbReference type="EMBL" id="JARIHO010000036">
    <property type="protein sequence ID" value="KAJ7330940.1"/>
    <property type="molecule type" value="Genomic_DNA"/>
</dbReference>
<keyword evidence="7" id="KW-1185">Reference proteome</keyword>
<dbReference type="PANTHER" id="PTHR46206">
    <property type="entry name" value="CYTOCHROME P450"/>
    <property type="match status" value="1"/>
</dbReference>
<reference evidence="6" key="1">
    <citation type="submission" date="2023-03" db="EMBL/GenBank/DDBJ databases">
        <title>Massive genome expansion in bonnet fungi (Mycena s.s.) driven by repeated elements and novel gene families across ecological guilds.</title>
        <authorList>
            <consortium name="Lawrence Berkeley National Laboratory"/>
            <person name="Harder C.B."/>
            <person name="Miyauchi S."/>
            <person name="Viragh M."/>
            <person name="Kuo A."/>
            <person name="Thoen E."/>
            <person name="Andreopoulos B."/>
            <person name="Lu D."/>
            <person name="Skrede I."/>
            <person name="Drula E."/>
            <person name="Henrissat B."/>
            <person name="Morin E."/>
            <person name="Kohler A."/>
            <person name="Barry K."/>
            <person name="LaButti K."/>
            <person name="Morin E."/>
            <person name="Salamov A."/>
            <person name="Lipzen A."/>
            <person name="Mereny Z."/>
            <person name="Hegedus B."/>
            <person name="Baldrian P."/>
            <person name="Stursova M."/>
            <person name="Weitz H."/>
            <person name="Taylor A."/>
            <person name="Grigoriev I.V."/>
            <person name="Nagy L.G."/>
            <person name="Martin F."/>
            <person name="Kauserud H."/>
        </authorList>
    </citation>
    <scope>NUCLEOTIDE SEQUENCE</scope>
    <source>
        <strain evidence="6">CBHHK002</strain>
    </source>
</reference>
<dbReference type="AlphaFoldDB" id="A0AAD6ZP38"/>
<gene>
    <name evidence="6" type="ORF">DFH08DRAFT_815023</name>
</gene>
<dbReference type="Pfam" id="PF00067">
    <property type="entry name" value="p450"/>
    <property type="match status" value="1"/>
</dbReference>
<dbReference type="InterPro" id="IPR036396">
    <property type="entry name" value="Cyt_P450_sf"/>
</dbReference>
<dbReference type="Proteomes" id="UP001218218">
    <property type="component" value="Unassembled WGS sequence"/>
</dbReference>
<organism evidence="6 7">
    <name type="scientific">Mycena albidolilacea</name>
    <dbReference type="NCBI Taxonomy" id="1033008"/>
    <lineage>
        <taxon>Eukaryota</taxon>
        <taxon>Fungi</taxon>
        <taxon>Dikarya</taxon>
        <taxon>Basidiomycota</taxon>
        <taxon>Agaricomycotina</taxon>
        <taxon>Agaricomycetes</taxon>
        <taxon>Agaricomycetidae</taxon>
        <taxon>Agaricales</taxon>
        <taxon>Marasmiineae</taxon>
        <taxon>Mycenaceae</taxon>
        <taxon>Mycena</taxon>
    </lineage>
</organism>
<evidence type="ECO:0000256" key="3">
    <source>
        <dbReference type="ARBA" id="ARBA00022723"/>
    </source>
</evidence>
<proteinExistence type="inferred from homology"/>
<comment type="caution">
    <text evidence="6">The sequence shown here is derived from an EMBL/GenBank/DDBJ whole genome shotgun (WGS) entry which is preliminary data.</text>
</comment>
<keyword evidence="5" id="KW-0408">Iron</keyword>
<comment type="cofactor">
    <cofactor evidence="1">
        <name>heme</name>
        <dbReference type="ChEBI" id="CHEBI:30413"/>
    </cofactor>
</comment>
<evidence type="ECO:0000313" key="6">
    <source>
        <dbReference type="EMBL" id="KAJ7330940.1"/>
    </source>
</evidence>
<evidence type="ECO:0000256" key="1">
    <source>
        <dbReference type="ARBA" id="ARBA00001971"/>
    </source>
</evidence>
<evidence type="ECO:0000256" key="2">
    <source>
        <dbReference type="ARBA" id="ARBA00010617"/>
    </source>
</evidence>
<evidence type="ECO:0000256" key="5">
    <source>
        <dbReference type="ARBA" id="ARBA00023004"/>
    </source>
</evidence>
<keyword evidence="4" id="KW-0560">Oxidoreductase</keyword>
<dbReference type="GO" id="GO:0005506">
    <property type="term" value="F:iron ion binding"/>
    <property type="evidence" value="ECO:0007669"/>
    <property type="project" value="InterPro"/>
</dbReference>
<comment type="similarity">
    <text evidence="2">Belongs to the cytochrome P450 family.</text>
</comment>
<dbReference type="SUPFAM" id="SSF48264">
    <property type="entry name" value="Cytochrome P450"/>
    <property type="match status" value="1"/>
</dbReference>
<keyword evidence="3" id="KW-0479">Metal-binding</keyword>
<protein>
    <submittedName>
        <fullName evidence="6">Uncharacterized protein</fullName>
    </submittedName>
</protein>